<evidence type="ECO:0000256" key="2">
    <source>
        <dbReference type="ARBA" id="ARBA00022771"/>
    </source>
</evidence>
<evidence type="ECO:0000313" key="6">
    <source>
        <dbReference type="EMBL" id="KAG7164047.1"/>
    </source>
</evidence>
<evidence type="ECO:0000256" key="1">
    <source>
        <dbReference type="ARBA" id="ARBA00022723"/>
    </source>
</evidence>
<sequence length="381" mass="42954">EKSGRKVRYRRFSPVYQWCLEKTGYILGVIRKINLSTTPMEIIKNNKGSSKLCAEGYLYTKKSSNSTRIRWECSRRKALSCKGCAHTDLELKQLLSVTEHSHDTDPNKVKAAKVKNTIKACVLINRGRPPNIVADAICEQLLEVRCAIGRLDSVKLNVRRAMPRDPTSLRELEHISDDWTTAGAPENHEFLIYDNGPESRDRVIVFATDQGLKHLSRSTTWFIDGTFAAAPRLFQQLYVIRAPLGPSAVTCVYAFLSAKSQTIYEEFLQAICDKGDNLGFNPDPSTVMTGFERAMINAKTTILGPHVSTRGCFYHLTLSTWRKVQSLGLTAAYRNNDRVKHFCGMLDGLAFLPIDEVTNGMYYLLENIPDVNGLEDLVDYF</sequence>
<dbReference type="Proteomes" id="UP000747542">
    <property type="component" value="Unassembled WGS sequence"/>
</dbReference>
<keyword evidence="7" id="KW-1185">Reference proteome</keyword>
<accession>A0A8J5MUQ7</accession>
<proteinExistence type="predicted"/>
<evidence type="ECO:0000256" key="3">
    <source>
        <dbReference type="ARBA" id="ARBA00022833"/>
    </source>
</evidence>
<protein>
    <submittedName>
        <fullName evidence="6">Putative Inosine-5'-monophosphate dehydrogenase 1b-like 16</fullName>
    </submittedName>
</protein>
<feature type="non-terminal residue" evidence="6">
    <location>
        <position position="1"/>
    </location>
</feature>
<dbReference type="Pfam" id="PF10551">
    <property type="entry name" value="MULE"/>
    <property type="match status" value="1"/>
</dbReference>
<keyword evidence="1" id="KW-0479">Metal-binding</keyword>
<dbReference type="EMBL" id="JAHLQT010025993">
    <property type="protein sequence ID" value="KAG7164047.1"/>
    <property type="molecule type" value="Genomic_DNA"/>
</dbReference>
<evidence type="ECO:0000313" key="7">
    <source>
        <dbReference type="Proteomes" id="UP000747542"/>
    </source>
</evidence>
<evidence type="ECO:0000259" key="4">
    <source>
        <dbReference type="Pfam" id="PF04500"/>
    </source>
</evidence>
<keyword evidence="2" id="KW-0863">Zinc-finger</keyword>
<dbReference type="GO" id="GO:0008270">
    <property type="term" value="F:zinc ion binding"/>
    <property type="evidence" value="ECO:0007669"/>
    <property type="project" value="UniProtKB-KW"/>
</dbReference>
<gene>
    <name evidence="6" type="ORF">Hamer_G031540</name>
</gene>
<comment type="caution">
    <text evidence="6">The sequence shown here is derived from an EMBL/GenBank/DDBJ whole genome shotgun (WGS) entry which is preliminary data.</text>
</comment>
<name>A0A8J5MUQ7_HOMAM</name>
<dbReference type="Pfam" id="PF04500">
    <property type="entry name" value="FLYWCH"/>
    <property type="match status" value="1"/>
</dbReference>
<feature type="non-terminal residue" evidence="6">
    <location>
        <position position="381"/>
    </location>
</feature>
<evidence type="ECO:0000259" key="5">
    <source>
        <dbReference type="Pfam" id="PF10551"/>
    </source>
</evidence>
<keyword evidence="3" id="KW-0862">Zinc</keyword>
<dbReference type="PANTHER" id="PTHR47160">
    <property type="entry name" value="PUTATIVE-RELATED"/>
    <property type="match status" value="1"/>
</dbReference>
<reference evidence="6" key="1">
    <citation type="journal article" date="2021" name="Sci. Adv.">
        <title>The American lobster genome reveals insights on longevity, neural, and immune adaptations.</title>
        <authorList>
            <person name="Polinski J.M."/>
            <person name="Zimin A.V."/>
            <person name="Clark K.F."/>
            <person name="Kohn A.B."/>
            <person name="Sadowski N."/>
            <person name="Timp W."/>
            <person name="Ptitsyn A."/>
            <person name="Khanna P."/>
            <person name="Romanova D.Y."/>
            <person name="Williams P."/>
            <person name="Greenwood S.J."/>
            <person name="Moroz L.L."/>
            <person name="Walt D.R."/>
            <person name="Bodnar A.G."/>
        </authorList>
    </citation>
    <scope>NUCLEOTIDE SEQUENCE</scope>
    <source>
        <strain evidence="6">GMGI-L3</strain>
    </source>
</reference>
<organism evidence="6 7">
    <name type="scientific">Homarus americanus</name>
    <name type="common">American lobster</name>
    <dbReference type="NCBI Taxonomy" id="6706"/>
    <lineage>
        <taxon>Eukaryota</taxon>
        <taxon>Metazoa</taxon>
        <taxon>Ecdysozoa</taxon>
        <taxon>Arthropoda</taxon>
        <taxon>Crustacea</taxon>
        <taxon>Multicrustacea</taxon>
        <taxon>Malacostraca</taxon>
        <taxon>Eumalacostraca</taxon>
        <taxon>Eucarida</taxon>
        <taxon>Decapoda</taxon>
        <taxon>Pleocyemata</taxon>
        <taxon>Astacidea</taxon>
        <taxon>Nephropoidea</taxon>
        <taxon>Nephropidae</taxon>
        <taxon>Homarus</taxon>
    </lineage>
</organism>
<dbReference type="PANTHER" id="PTHR47160:SF8">
    <property type="entry name" value="MULE TRANSPOSASE DOMAIN-CONTAINING PROTEIN"/>
    <property type="match status" value="1"/>
</dbReference>
<dbReference type="Gene3D" id="2.20.25.240">
    <property type="match status" value="1"/>
</dbReference>
<dbReference type="InterPro" id="IPR018289">
    <property type="entry name" value="MULE_transposase_dom"/>
</dbReference>
<feature type="domain" description="FLYWCH-type" evidence="4">
    <location>
        <begin position="43"/>
        <end position="102"/>
    </location>
</feature>
<dbReference type="InterPro" id="IPR007588">
    <property type="entry name" value="Znf_FLYWCH"/>
</dbReference>
<feature type="domain" description="MULE transposase" evidence="5">
    <location>
        <begin position="221"/>
        <end position="316"/>
    </location>
</feature>
<dbReference type="AlphaFoldDB" id="A0A8J5MUQ7"/>